<name>A0AA95HBG1_9GAMM</name>
<dbReference type="EMBL" id="CP124756">
    <property type="protein sequence ID" value="WGZ94412.1"/>
    <property type="molecule type" value="Genomic_DNA"/>
</dbReference>
<reference evidence="2" key="2">
    <citation type="submission" date="2023-04" db="EMBL/GenBank/DDBJ databases">
        <authorList>
            <person name="Beletskiy A.V."/>
            <person name="Mardanov A.V."/>
            <person name="Ravin N.V."/>
        </authorList>
    </citation>
    <scope>NUCLEOTIDE SEQUENCE</scope>
    <source>
        <strain evidence="2">GKL-02</strain>
    </source>
</reference>
<organism evidence="2">
    <name type="scientific">Candidatus Thiothrix putei</name>
    <dbReference type="NCBI Taxonomy" id="3080811"/>
    <lineage>
        <taxon>Bacteria</taxon>
        <taxon>Pseudomonadati</taxon>
        <taxon>Pseudomonadota</taxon>
        <taxon>Gammaproteobacteria</taxon>
        <taxon>Thiotrichales</taxon>
        <taxon>Thiotrichaceae</taxon>
        <taxon>Thiothrix</taxon>
    </lineage>
</organism>
<evidence type="ECO:0000256" key="1">
    <source>
        <dbReference type="SAM" id="SignalP"/>
    </source>
</evidence>
<sequence length="137" mass="14093">MKLLTATLFAALSLSACVATPPVTPQSLTLNATQQTNLRTLLGLTPSSPFTVNVLDQNADQQLSAGDIAVVYGGIANTETSRRSLSAADVATIKANAKTDLTADDQVMCTMEAKLCPDGSAVGRGGPHCEFAPCPGK</sequence>
<dbReference type="Proteomes" id="UP001301326">
    <property type="component" value="Chromosome"/>
</dbReference>
<dbReference type="KEGG" id="tput:QJT81_21625"/>
<proteinExistence type="predicted"/>
<dbReference type="KEGG" id="tput:QJT81_00025"/>
<feature type="signal peptide" evidence="1">
    <location>
        <begin position="1"/>
        <end position="18"/>
    </location>
</feature>
<feature type="chain" id="PRO_5041590818" description="Lipoprotein" evidence="1">
    <location>
        <begin position="19"/>
        <end position="137"/>
    </location>
</feature>
<dbReference type="EMBL" id="CP124756">
    <property type="protein sequence ID" value="WGZ94342.1"/>
    <property type="molecule type" value="Genomic_DNA"/>
</dbReference>
<evidence type="ECO:0000313" key="2">
    <source>
        <dbReference type="EMBL" id="WGZ94342.1"/>
    </source>
</evidence>
<accession>A0AA95HBG1</accession>
<dbReference type="PROSITE" id="PS51257">
    <property type="entry name" value="PROKAR_LIPOPROTEIN"/>
    <property type="match status" value="1"/>
</dbReference>
<gene>
    <name evidence="3" type="ORF">QJT81_00025</name>
    <name evidence="2" type="ORF">QJT81_21625</name>
</gene>
<protein>
    <recommendedName>
        <fullName evidence="4">Lipoprotein</fullName>
    </recommendedName>
</protein>
<evidence type="ECO:0008006" key="4">
    <source>
        <dbReference type="Google" id="ProtNLM"/>
    </source>
</evidence>
<keyword evidence="1" id="KW-0732">Signal</keyword>
<reference evidence="2" key="1">
    <citation type="journal article" date="2023" name="Int. J. Mol. Sci.">
        <title>Metagenomics Revealed a New Genus 'Candidatus Thiocaldithrix dubininis' gen. nov., sp. nov. and a New Species 'Candidatus Thiothrix putei' sp. nov. in the Family Thiotrichaceae, Some Members of Which Have Traits of Both Na+- and H+-Motive Energetics.</title>
        <authorList>
            <person name="Ravin N.V."/>
            <person name="Muntyan M.S."/>
            <person name="Smolyakov D.D."/>
            <person name="Rudenko T.S."/>
            <person name="Beletsky A.V."/>
            <person name="Mardanov A.V."/>
            <person name="Grabovich M.Y."/>
        </authorList>
    </citation>
    <scope>NUCLEOTIDE SEQUENCE</scope>
    <source>
        <strain evidence="2">GKL-02</strain>
    </source>
</reference>
<evidence type="ECO:0000313" key="3">
    <source>
        <dbReference type="EMBL" id="WGZ94412.1"/>
    </source>
</evidence>
<dbReference type="AlphaFoldDB" id="A0AA95HBG1"/>